<proteinExistence type="predicted"/>
<organism evidence="1 2">
    <name type="scientific">Cricetulus griseus</name>
    <name type="common">Chinese hamster</name>
    <name type="synonym">Cricetulus barabensis griseus</name>
    <dbReference type="NCBI Taxonomy" id="10029"/>
    <lineage>
        <taxon>Eukaryota</taxon>
        <taxon>Metazoa</taxon>
        <taxon>Chordata</taxon>
        <taxon>Craniata</taxon>
        <taxon>Vertebrata</taxon>
        <taxon>Euteleostomi</taxon>
        <taxon>Mammalia</taxon>
        <taxon>Eutheria</taxon>
        <taxon>Euarchontoglires</taxon>
        <taxon>Glires</taxon>
        <taxon>Rodentia</taxon>
        <taxon>Myomorpha</taxon>
        <taxon>Muroidea</taxon>
        <taxon>Cricetidae</taxon>
        <taxon>Cricetinae</taxon>
        <taxon>Cricetulus</taxon>
    </lineage>
</organism>
<gene>
    <name evidence="1" type="ORF">I79_010246</name>
</gene>
<protein>
    <submittedName>
        <fullName evidence="1">Uncharacterized protein</fullName>
    </submittedName>
</protein>
<accession>G3HHY5</accession>
<dbReference type="EMBL" id="JH000393">
    <property type="protein sequence ID" value="EGW08660.1"/>
    <property type="molecule type" value="Genomic_DNA"/>
</dbReference>
<evidence type="ECO:0000313" key="2">
    <source>
        <dbReference type="Proteomes" id="UP000001075"/>
    </source>
</evidence>
<reference evidence="2" key="1">
    <citation type="journal article" date="2011" name="Nat. Biotechnol.">
        <title>The genomic sequence of the Chinese hamster ovary (CHO)-K1 cell line.</title>
        <authorList>
            <person name="Xu X."/>
            <person name="Nagarajan H."/>
            <person name="Lewis N.E."/>
            <person name="Pan S."/>
            <person name="Cai Z."/>
            <person name="Liu X."/>
            <person name="Chen W."/>
            <person name="Xie M."/>
            <person name="Wang W."/>
            <person name="Hammond S."/>
            <person name="Andersen M.R."/>
            <person name="Neff N."/>
            <person name="Passarelli B."/>
            <person name="Koh W."/>
            <person name="Fan H.C."/>
            <person name="Wang J."/>
            <person name="Gui Y."/>
            <person name="Lee K.H."/>
            <person name="Betenbaugh M.J."/>
            <person name="Quake S.R."/>
            <person name="Famili I."/>
            <person name="Palsson B.O."/>
            <person name="Wang J."/>
        </authorList>
    </citation>
    <scope>NUCLEOTIDE SEQUENCE [LARGE SCALE GENOMIC DNA]</scope>
    <source>
        <strain evidence="2">CHO K1 cell line</strain>
    </source>
</reference>
<evidence type="ECO:0000313" key="1">
    <source>
        <dbReference type="EMBL" id="EGW08660.1"/>
    </source>
</evidence>
<sequence length="58" mass="6539">MAKIKTPMTVYAGEDVEKGEHFSTAGGSANLYSHFGNQYGDSSRKWESVYHKIQQFHS</sequence>
<name>G3HHY5_CRIGR</name>
<dbReference type="InParanoid" id="G3HHY5"/>
<dbReference type="Proteomes" id="UP000001075">
    <property type="component" value="Unassembled WGS sequence"/>
</dbReference>
<dbReference type="AlphaFoldDB" id="G3HHY5"/>